<accession>A0A9W3KDR5</accession>
<dbReference type="FunFam" id="3.20.20.30:FF:000002">
    <property type="entry name" value="LLM class flavin-dependent oxidoreductase"/>
    <property type="match status" value="1"/>
</dbReference>
<gene>
    <name evidence="3" type="ORF">YBT1518_13845</name>
</gene>
<dbReference type="GO" id="GO:0004497">
    <property type="term" value="F:monooxygenase activity"/>
    <property type="evidence" value="ECO:0007669"/>
    <property type="project" value="UniProtKB-KW"/>
</dbReference>
<dbReference type="PANTHER" id="PTHR30137:SF6">
    <property type="entry name" value="LUCIFERASE-LIKE MONOOXYGENASE"/>
    <property type="match status" value="1"/>
</dbReference>
<dbReference type="GO" id="GO:0016705">
    <property type="term" value="F:oxidoreductase activity, acting on paired donors, with incorporation or reduction of molecular oxygen"/>
    <property type="evidence" value="ECO:0007669"/>
    <property type="project" value="InterPro"/>
</dbReference>
<keyword evidence="3" id="KW-0560">Oxidoreductase</keyword>
<dbReference type="Gene3D" id="3.20.20.30">
    <property type="entry name" value="Luciferase-like domain"/>
    <property type="match status" value="1"/>
</dbReference>
<dbReference type="KEGG" id="bthu:YBT1518_13845"/>
<dbReference type="Proteomes" id="UP000018566">
    <property type="component" value="Chromosome"/>
</dbReference>
<protein>
    <submittedName>
        <fullName evidence="3">Monooxygenase</fullName>
    </submittedName>
</protein>
<proteinExistence type="predicted"/>
<evidence type="ECO:0000256" key="1">
    <source>
        <dbReference type="ARBA" id="ARBA00007789"/>
    </source>
</evidence>
<dbReference type="InterPro" id="IPR011251">
    <property type="entry name" value="Luciferase-like_dom"/>
</dbReference>
<organism evidence="3 4">
    <name type="scientific">Bacillus thuringiensis YBT-1518</name>
    <dbReference type="NCBI Taxonomy" id="529122"/>
    <lineage>
        <taxon>Bacteria</taxon>
        <taxon>Bacillati</taxon>
        <taxon>Bacillota</taxon>
        <taxon>Bacilli</taxon>
        <taxon>Bacillales</taxon>
        <taxon>Bacillaceae</taxon>
        <taxon>Bacillus</taxon>
        <taxon>Bacillus cereus group</taxon>
    </lineage>
</organism>
<evidence type="ECO:0000313" key="3">
    <source>
        <dbReference type="EMBL" id="AHA71942.1"/>
    </source>
</evidence>
<dbReference type="GO" id="GO:0005829">
    <property type="term" value="C:cytosol"/>
    <property type="evidence" value="ECO:0007669"/>
    <property type="project" value="TreeGrafter"/>
</dbReference>
<dbReference type="InterPro" id="IPR019949">
    <property type="entry name" value="CmoO-like"/>
</dbReference>
<reference evidence="3 4" key="1">
    <citation type="submission" date="2013-05" db="EMBL/GenBank/DDBJ databases">
        <title>Complete genome sequence of Bacillus thuringiensis YBT-1518, a typical strain with high toxicity to nematode.</title>
        <authorList>
            <person name="Wang P."/>
            <person name="Zhang C."/>
            <person name="Guo M."/>
            <person name="Guo S."/>
            <person name="Zhu Y."/>
            <person name="Zheng J."/>
            <person name="Zhu L."/>
            <person name="Ruan L."/>
            <person name="Peng D."/>
            <person name="Sun M."/>
        </authorList>
    </citation>
    <scope>NUCLEOTIDE SEQUENCE [LARGE SCALE GENOMIC DNA]</scope>
    <source>
        <strain evidence="3 4">YBT-1518</strain>
    </source>
</reference>
<keyword evidence="3" id="KW-0503">Monooxygenase</keyword>
<evidence type="ECO:0000313" key="4">
    <source>
        <dbReference type="Proteomes" id="UP000018566"/>
    </source>
</evidence>
<dbReference type="SUPFAM" id="SSF51679">
    <property type="entry name" value="Bacterial luciferase-like"/>
    <property type="match status" value="1"/>
</dbReference>
<comment type="similarity">
    <text evidence="1">To bacterial alkanal monooxygenase alpha and beta chains.</text>
</comment>
<dbReference type="NCBIfam" id="TIGR03558">
    <property type="entry name" value="oxido_grp_1"/>
    <property type="match status" value="1"/>
</dbReference>
<dbReference type="CDD" id="cd00347">
    <property type="entry name" value="Flavin_utilizing_monoxygenases"/>
    <property type="match status" value="1"/>
</dbReference>
<dbReference type="PANTHER" id="PTHR30137">
    <property type="entry name" value="LUCIFERASE-LIKE MONOOXYGENASE"/>
    <property type="match status" value="1"/>
</dbReference>
<dbReference type="RefSeq" id="WP_023521983.1">
    <property type="nucleotide sequence ID" value="NC_022873.1"/>
</dbReference>
<dbReference type="Pfam" id="PF00296">
    <property type="entry name" value="Bac_luciferase"/>
    <property type="match status" value="1"/>
</dbReference>
<dbReference type="InterPro" id="IPR050766">
    <property type="entry name" value="Bact_Lucif_Oxidored"/>
</dbReference>
<dbReference type="AlphaFoldDB" id="A0A9W3KDR5"/>
<evidence type="ECO:0000259" key="2">
    <source>
        <dbReference type="Pfam" id="PF00296"/>
    </source>
</evidence>
<name>A0A9W3KDR5_BACTU</name>
<dbReference type="InterPro" id="IPR036661">
    <property type="entry name" value="Luciferase-like_sf"/>
</dbReference>
<dbReference type="EMBL" id="CP005935">
    <property type="protein sequence ID" value="AHA71942.1"/>
    <property type="molecule type" value="Genomic_DNA"/>
</dbReference>
<sequence>MKLSILDQAPITIGNKAADALKKAEELAVLGDELGYHRMWLAEHHAGPDTNVFASSAPEVSTAYLTAMTRNIRIGTGGVMIMHYSPLKLAEVFKTLSAFSPGRIDFGVGRAPGGDQYATYALSEGRQPMVNKMYEKFDTALQLINDEVPEDHLYHRTIATPSQIVLPEAWLLGSSGNSAIQAGRRGVGYSFAQFFNGEMTKESLDEHKKNFQPSAFMEKPQIKVSYMVTTAETKDEAEFEAKPQDIFRLLFMRGKIGQVMTPEEAHDYPLTEMDRMIMKENRKIHLVGEAKEVAARLQEEQTYYGFDEAMICSSPHSQEKRLNVYKLLAQELI</sequence>
<feature type="domain" description="Luciferase-like" evidence="2">
    <location>
        <begin position="1"/>
        <end position="299"/>
    </location>
</feature>